<proteinExistence type="predicted"/>
<dbReference type="Proteomes" id="UP001244341">
    <property type="component" value="Chromosome 2b"/>
</dbReference>
<reference evidence="2 3" key="1">
    <citation type="submission" date="2023-05" db="EMBL/GenBank/DDBJ databases">
        <title>A 100% complete, gapless, phased diploid assembly of the Scenedesmus obliquus UTEX 3031 genome.</title>
        <authorList>
            <person name="Biondi T.C."/>
            <person name="Hanschen E.R."/>
            <person name="Kwon T."/>
            <person name="Eng W."/>
            <person name="Kruse C.P.S."/>
            <person name="Koehler S.I."/>
            <person name="Kunde Y."/>
            <person name="Gleasner C.D."/>
            <person name="You Mak K.T."/>
            <person name="Polle J."/>
            <person name="Hovde B.T."/>
            <person name="Starkenburg S.R."/>
        </authorList>
    </citation>
    <scope>NUCLEOTIDE SEQUENCE [LARGE SCALE GENOMIC DNA]</scope>
    <source>
        <strain evidence="2 3">DOE0152z</strain>
    </source>
</reference>
<name>A0ABY8TTX7_TETOB</name>
<evidence type="ECO:0000313" key="2">
    <source>
        <dbReference type="EMBL" id="WIA10938.1"/>
    </source>
</evidence>
<evidence type="ECO:0000256" key="1">
    <source>
        <dbReference type="SAM" id="MobiDB-lite"/>
    </source>
</evidence>
<evidence type="ECO:0000313" key="3">
    <source>
        <dbReference type="Proteomes" id="UP001244341"/>
    </source>
</evidence>
<accession>A0ABY8TTX7</accession>
<dbReference type="EMBL" id="CP126209">
    <property type="protein sequence ID" value="WIA10938.1"/>
    <property type="molecule type" value="Genomic_DNA"/>
</dbReference>
<feature type="region of interest" description="Disordered" evidence="1">
    <location>
        <begin position="38"/>
        <end position="61"/>
    </location>
</feature>
<keyword evidence="3" id="KW-1185">Reference proteome</keyword>
<organism evidence="2 3">
    <name type="scientific">Tetradesmus obliquus</name>
    <name type="common">Green alga</name>
    <name type="synonym">Acutodesmus obliquus</name>
    <dbReference type="NCBI Taxonomy" id="3088"/>
    <lineage>
        <taxon>Eukaryota</taxon>
        <taxon>Viridiplantae</taxon>
        <taxon>Chlorophyta</taxon>
        <taxon>core chlorophytes</taxon>
        <taxon>Chlorophyceae</taxon>
        <taxon>CS clade</taxon>
        <taxon>Sphaeropleales</taxon>
        <taxon>Scenedesmaceae</taxon>
        <taxon>Tetradesmus</taxon>
    </lineage>
</organism>
<sequence>MRAELAQAADVPKAGAAQAAGLAAPVAARSQVQQRHCRHHGYQEELQDDTSMPLDAAGSSYSYQQSAEEDVLLDHLVIANGQLRSVLQAAGLSSGSPLPHQQCLQEDEQQHQQHACS</sequence>
<protein>
    <submittedName>
        <fullName evidence="2">Uncharacterized protein</fullName>
    </submittedName>
</protein>
<feature type="region of interest" description="Disordered" evidence="1">
    <location>
        <begin position="92"/>
        <end position="117"/>
    </location>
</feature>
<gene>
    <name evidence="2" type="ORF">OEZ85_011102</name>
</gene>